<dbReference type="PANTHER" id="PTHR11712">
    <property type="entry name" value="POLYKETIDE SYNTHASE-RELATED"/>
    <property type="match status" value="1"/>
</dbReference>
<dbReference type="Pfam" id="PF00109">
    <property type="entry name" value="ketoacyl-synt"/>
    <property type="match status" value="1"/>
</dbReference>
<dbReference type="EC" id="2.3.1.179" evidence="3"/>
<dbReference type="Gene3D" id="3.40.47.10">
    <property type="match status" value="1"/>
</dbReference>
<dbReference type="RefSeq" id="WP_248668535.1">
    <property type="nucleotide sequence ID" value="NZ_JALPRX010000083.1"/>
</dbReference>
<keyword evidence="3" id="KW-0012">Acyltransferase</keyword>
<dbReference type="GO" id="GO:0006633">
    <property type="term" value="P:fatty acid biosynthetic process"/>
    <property type="evidence" value="ECO:0007669"/>
    <property type="project" value="TreeGrafter"/>
</dbReference>
<dbReference type="SUPFAM" id="SSF53901">
    <property type="entry name" value="Thiolase-like"/>
    <property type="match status" value="2"/>
</dbReference>
<protein>
    <submittedName>
        <fullName evidence="3">Beta-ketoacyl-ACP synthase</fullName>
        <ecNumber evidence="3">2.3.1.179</ecNumber>
    </submittedName>
</protein>
<evidence type="ECO:0000313" key="4">
    <source>
        <dbReference type="Proteomes" id="UP001139516"/>
    </source>
</evidence>
<evidence type="ECO:0000256" key="1">
    <source>
        <dbReference type="ARBA" id="ARBA00022679"/>
    </source>
</evidence>
<comment type="caution">
    <text evidence="3">The sequence shown here is derived from an EMBL/GenBank/DDBJ whole genome shotgun (WGS) entry which is preliminary data.</text>
</comment>
<dbReference type="InterPro" id="IPR014030">
    <property type="entry name" value="Ketoacyl_synth_N"/>
</dbReference>
<organism evidence="3 4">
    <name type="scientific">Roseomonas acroporae</name>
    <dbReference type="NCBI Taxonomy" id="2937791"/>
    <lineage>
        <taxon>Bacteria</taxon>
        <taxon>Pseudomonadati</taxon>
        <taxon>Pseudomonadota</taxon>
        <taxon>Alphaproteobacteria</taxon>
        <taxon>Acetobacterales</taxon>
        <taxon>Roseomonadaceae</taxon>
        <taxon>Roseomonas</taxon>
    </lineage>
</organism>
<reference evidence="3" key="1">
    <citation type="submission" date="2022-04" db="EMBL/GenBank/DDBJ databases">
        <title>Roseomonas acroporae sp. nov., isolated from coral Acropora digitifera.</title>
        <authorList>
            <person name="Sun H."/>
        </authorList>
    </citation>
    <scope>NUCLEOTIDE SEQUENCE</scope>
    <source>
        <strain evidence="3">NAR14</strain>
    </source>
</reference>
<name>A0A9X2BXY5_9PROT</name>
<evidence type="ECO:0000259" key="2">
    <source>
        <dbReference type="Pfam" id="PF00109"/>
    </source>
</evidence>
<dbReference type="NCBIfam" id="NF005084">
    <property type="entry name" value="PRK06519.1"/>
    <property type="match status" value="1"/>
</dbReference>
<keyword evidence="1 3" id="KW-0808">Transferase</keyword>
<evidence type="ECO:0000313" key="3">
    <source>
        <dbReference type="EMBL" id="MCK8786419.1"/>
    </source>
</evidence>
<dbReference type="InterPro" id="IPR016039">
    <property type="entry name" value="Thiolase-like"/>
</dbReference>
<dbReference type="InterPro" id="IPR000794">
    <property type="entry name" value="Beta-ketoacyl_synthase"/>
</dbReference>
<proteinExistence type="predicted"/>
<dbReference type="PANTHER" id="PTHR11712:SF336">
    <property type="entry name" value="3-OXOACYL-[ACYL-CARRIER-PROTEIN] SYNTHASE, MITOCHONDRIAL"/>
    <property type="match status" value="1"/>
</dbReference>
<gene>
    <name evidence="3" type="ORF">M0638_18750</name>
</gene>
<sequence length="409" mass="41710">MRDVWITGIGLVTSLGEGAEAHRAALGAGTPSLDEAGFAPFPVHPAPALDLDRQIPKKGDQRQMEPWQRLGTYAAGLAIDAAGARDPALLARTHLVVAAGGGERDIALDEAVGAELAGLPAEAAGRLLNERLATGLRPTLFLAQLSNLLAGNISIVHGVIGSSRTFMGEESAAADAVRIARARIAEGRGDIALAGGAFVASRWDLLLLYRPGGGLWEGPWQPLSGRAEGGRPAMVLGTAAAFLVLEAAEHAKARGAKGLARLTDVVSGAARRRGGGGEIAQSARALAARLEPALGAGPLGILSGESGAQPATAEEEEFLASLAAPHIPSRAVAIRRTAGLLGHSVEAAFPANIALGALALSHGAFPPSLDPADTGEAGPVDQILVTGIGQWRGEALALLDRIPESENAR</sequence>
<keyword evidence="4" id="KW-1185">Reference proteome</keyword>
<dbReference type="GO" id="GO:0004315">
    <property type="term" value="F:3-oxoacyl-[acyl-carrier-protein] synthase activity"/>
    <property type="evidence" value="ECO:0007669"/>
    <property type="project" value="UniProtKB-EC"/>
</dbReference>
<dbReference type="Proteomes" id="UP001139516">
    <property type="component" value="Unassembled WGS sequence"/>
</dbReference>
<feature type="domain" description="Beta-ketoacyl synthase-like N-terminal" evidence="2">
    <location>
        <begin position="3"/>
        <end position="251"/>
    </location>
</feature>
<accession>A0A9X2BXY5</accession>
<dbReference type="AlphaFoldDB" id="A0A9X2BXY5"/>
<dbReference type="EMBL" id="JALPRX010000083">
    <property type="protein sequence ID" value="MCK8786419.1"/>
    <property type="molecule type" value="Genomic_DNA"/>
</dbReference>